<dbReference type="Gene3D" id="1.10.260.40">
    <property type="entry name" value="lambda repressor-like DNA-binding domains"/>
    <property type="match status" value="1"/>
</dbReference>
<keyword evidence="2" id="KW-1133">Transmembrane helix</keyword>
<keyword evidence="5" id="KW-1185">Reference proteome</keyword>
<dbReference type="InterPro" id="IPR010982">
    <property type="entry name" value="Lambda_DNA-bd_dom_sf"/>
</dbReference>
<keyword evidence="1 4" id="KW-0238">DNA-binding</keyword>
<sequence length="223" mass="26130">MNISEKIVMLRKEAHMTQEELAQACHVSRQAVSRWEKGETKPDIESAVLLAQTFHMSIDDLLLSPKLHLPKKILLTYKQIIIVVCSILLLGCFIGYLFYENSKVDMTKFLLSEARIDLVKSDISNTCYKITVTPLNYNKNISMKLSIKPDYKNETDIVLMQPEVNELNFTTTYYFDMDFIYDIYLIQSDGKQTIKIPLWNYNKPFFIQEYSYLSEFNILDEFK</sequence>
<dbReference type="Pfam" id="PF01381">
    <property type="entry name" value="HTH_3"/>
    <property type="match status" value="1"/>
</dbReference>
<dbReference type="PROSITE" id="PS50943">
    <property type="entry name" value="HTH_CROC1"/>
    <property type="match status" value="1"/>
</dbReference>
<keyword evidence="2" id="KW-0812">Transmembrane</keyword>
<feature type="domain" description="HTH cro/C1-type" evidence="3">
    <location>
        <begin position="7"/>
        <end position="61"/>
    </location>
</feature>
<dbReference type="AlphaFoldDB" id="A0A4R3YK39"/>
<evidence type="ECO:0000313" key="5">
    <source>
        <dbReference type="Proteomes" id="UP000295515"/>
    </source>
</evidence>
<dbReference type="SUPFAM" id="SSF47413">
    <property type="entry name" value="lambda repressor-like DNA-binding domains"/>
    <property type="match status" value="1"/>
</dbReference>
<dbReference type="Proteomes" id="UP000295515">
    <property type="component" value="Unassembled WGS sequence"/>
</dbReference>
<keyword evidence="2" id="KW-0472">Membrane</keyword>
<protein>
    <submittedName>
        <fullName evidence="4">DNA-binding XRE family transcriptional regulator</fullName>
    </submittedName>
</protein>
<evidence type="ECO:0000256" key="2">
    <source>
        <dbReference type="SAM" id="Phobius"/>
    </source>
</evidence>
<organism evidence="4 5">
    <name type="scientific">Longibaculum muris</name>
    <dbReference type="NCBI Taxonomy" id="1796628"/>
    <lineage>
        <taxon>Bacteria</taxon>
        <taxon>Bacillati</taxon>
        <taxon>Bacillota</taxon>
        <taxon>Erysipelotrichia</taxon>
        <taxon>Erysipelotrichales</taxon>
        <taxon>Coprobacillaceae</taxon>
        <taxon>Longibaculum</taxon>
    </lineage>
</organism>
<evidence type="ECO:0000259" key="3">
    <source>
        <dbReference type="PROSITE" id="PS50943"/>
    </source>
</evidence>
<dbReference type="GeneID" id="98916607"/>
<dbReference type="PANTHER" id="PTHR46558">
    <property type="entry name" value="TRACRIPTIONAL REGULATORY PROTEIN-RELATED-RELATED"/>
    <property type="match status" value="1"/>
</dbReference>
<feature type="transmembrane region" description="Helical" evidence="2">
    <location>
        <begin position="80"/>
        <end position="99"/>
    </location>
</feature>
<dbReference type="EMBL" id="SMCQ01000029">
    <property type="protein sequence ID" value="TCV91758.1"/>
    <property type="molecule type" value="Genomic_DNA"/>
</dbReference>
<proteinExistence type="predicted"/>
<name>A0A4R3YK39_9FIRM</name>
<dbReference type="CDD" id="cd00093">
    <property type="entry name" value="HTH_XRE"/>
    <property type="match status" value="1"/>
</dbReference>
<dbReference type="InterPro" id="IPR001387">
    <property type="entry name" value="Cro/C1-type_HTH"/>
</dbReference>
<comment type="caution">
    <text evidence="4">The sequence shown here is derived from an EMBL/GenBank/DDBJ whole genome shotgun (WGS) entry which is preliminary data.</text>
</comment>
<reference evidence="4 5" key="1">
    <citation type="submission" date="2019-03" db="EMBL/GenBank/DDBJ databases">
        <title>Genomic Encyclopedia of Type Strains, Phase IV (KMG-IV): sequencing the most valuable type-strain genomes for metagenomic binning, comparative biology and taxonomic classification.</title>
        <authorList>
            <person name="Goeker M."/>
        </authorList>
    </citation>
    <scope>NUCLEOTIDE SEQUENCE [LARGE SCALE GENOMIC DNA]</scope>
    <source>
        <strain evidence="4 5">DSM 29487</strain>
    </source>
</reference>
<dbReference type="SMART" id="SM00530">
    <property type="entry name" value="HTH_XRE"/>
    <property type="match status" value="1"/>
</dbReference>
<gene>
    <name evidence="4" type="ORF">EDD60_12925</name>
</gene>
<dbReference type="PANTHER" id="PTHR46558:SF4">
    <property type="entry name" value="DNA-BIDING PHAGE PROTEIN"/>
    <property type="match status" value="1"/>
</dbReference>
<evidence type="ECO:0000313" key="4">
    <source>
        <dbReference type="EMBL" id="TCV91758.1"/>
    </source>
</evidence>
<accession>A0A4R3YK39</accession>
<evidence type="ECO:0000256" key="1">
    <source>
        <dbReference type="ARBA" id="ARBA00023125"/>
    </source>
</evidence>
<dbReference type="GO" id="GO:0003677">
    <property type="term" value="F:DNA binding"/>
    <property type="evidence" value="ECO:0007669"/>
    <property type="project" value="UniProtKB-KW"/>
</dbReference>
<dbReference type="RefSeq" id="WP_165973155.1">
    <property type="nucleotide sequence ID" value="NZ_CAUWFI010000046.1"/>
</dbReference>